<organism evidence="1 2">
    <name type="scientific">Pluteus cervinus</name>
    <dbReference type="NCBI Taxonomy" id="181527"/>
    <lineage>
        <taxon>Eukaryota</taxon>
        <taxon>Fungi</taxon>
        <taxon>Dikarya</taxon>
        <taxon>Basidiomycota</taxon>
        <taxon>Agaricomycotina</taxon>
        <taxon>Agaricomycetes</taxon>
        <taxon>Agaricomycetidae</taxon>
        <taxon>Agaricales</taxon>
        <taxon>Pluteineae</taxon>
        <taxon>Pluteaceae</taxon>
        <taxon>Pluteus</taxon>
    </lineage>
</organism>
<evidence type="ECO:0000313" key="1">
    <source>
        <dbReference type="EMBL" id="TFK68561.1"/>
    </source>
</evidence>
<sequence length="825" mass="94115">MEVIEFSCLFSFHWQLNSSRAEQGTGIVLRNGRNMTAKKRSTFPHLVWQPRNVFVHLLIATAMATIFPAEIVHEFLLHINEDNERKKTLLSCSLVSQAWRTIAQPYFYSRVALILDRHTTKAKYLPIALVKSPRIRTYVHHLSVSILNTPPKRAPLHRFPSLQSLQIYSGVDGRRVLNLDLTTNIHPFLSSKVLTSLSFSDLWHVPIRLFRHCVALEKLSLRRVTVIMPKSDAEDEDCVPGCHVGERPYLKSLVLSTREQEDSRILDAFLSAFSPVNLSRFETFMGLDRSNEIRSYDDHCNFISHVSNTLKNISIDPPTTCLRDPLVLLKPHELRKISHITLAVVQDPTPDLDALPWAIAFLSGLPNSETLQALTLLCDLEGHTNNDFAFHSRGWSELDTLLTRFCNLQRVDLKFYDEPNDDVARELVSWIRSQLPTLSGRGILFVEYSYGMLSSFWASNEEGIGGNEWIHKYFVFIVEIIQEFMLHINGDEERMETLLSCSLVSQIWCAMPYLYRRVVLNMTKTSTLVGALSKTPHIRTYVHRLLLILPWNTTIPSVSVSALGDLPSLQSLLIRSSSVNNYKITSNREFEQSLQPLLNLRSLTSLAISDLDAMPMEILRQCVALRNLALFRVMFTTSESGSDANAGEIRYQPEGRPVLKSLVVSTWYADERNILNVFLSSRSPVDVSQLETFLGITWNNNAESYEDNCNFISHISGTLRTVLIDPPPSRLPSPDTLQEVTLFCDLASHDDGDFTFHSRGWSELDALLSRFQNLRRVHLKCYDERYEPAVKQLVSWISSQCLNLDDKDLTYTDILEHELVGWHAV</sequence>
<reference evidence="1 2" key="1">
    <citation type="journal article" date="2019" name="Nat. Ecol. Evol.">
        <title>Megaphylogeny resolves global patterns of mushroom evolution.</title>
        <authorList>
            <person name="Varga T."/>
            <person name="Krizsan K."/>
            <person name="Foldi C."/>
            <person name="Dima B."/>
            <person name="Sanchez-Garcia M."/>
            <person name="Sanchez-Ramirez S."/>
            <person name="Szollosi G.J."/>
            <person name="Szarkandi J.G."/>
            <person name="Papp V."/>
            <person name="Albert L."/>
            <person name="Andreopoulos W."/>
            <person name="Angelini C."/>
            <person name="Antonin V."/>
            <person name="Barry K.W."/>
            <person name="Bougher N.L."/>
            <person name="Buchanan P."/>
            <person name="Buyck B."/>
            <person name="Bense V."/>
            <person name="Catcheside P."/>
            <person name="Chovatia M."/>
            <person name="Cooper J."/>
            <person name="Damon W."/>
            <person name="Desjardin D."/>
            <person name="Finy P."/>
            <person name="Geml J."/>
            <person name="Haridas S."/>
            <person name="Hughes K."/>
            <person name="Justo A."/>
            <person name="Karasinski D."/>
            <person name="Kautmanova I."/>
            <person name="Kiss B."/>
            <person name="Kocsube S."/>
            <person name="Kotiranta H."/>
            <person name="LaButti K.M."/>
            <person name="Lechner B.E."/>
            <person name="Liimatainen K."/>
            <person name="Lipzen A."/>
            <person name="Lukacs Z."/>
            <person name="Mihaltcheva S."/>
            <person name="Morgado L.N."/>
            <person name="Niskanen T."/>
            <person name="Noordeloos M.E."/>
            <person name="Ohm R.A."/>
            <person name="Ortiz-Santana B."/>
            <person name="Ovrebo C."/>
            <person name="Racz N."/>
            <person name="Riley R."/>
            <person name="Savchenko A."/>
            <person name="Shiryaev A."/>
            <person name="Soop K."/>
            <person name="Spirin V."/>
            <person name="Szebenyi C."/>
            <person name="Tomsovsky M."/>
            <person name="Tulloss R.E."/>
            <person name="Uehling J."/>
            <person name="Grigoriev I.V."/>
            <person name="Vagvolgyi C."/>
            <person name="Papp T."/>
            <person name="Martin F.M."/>
            <person name="Miettinen O."/>
            <person name="Hibbett D.S."/>
            <person name="Nagy L.G."/>
        </authorList>
    </citation>
    <scope>NUCLEOTIDE SEQUENCE [LARGE SCALE GENOMIC DNA]</scope>
    <source>
        <strain evidence="1 2">NL-1719</strain>
    </source>
</reference>
<evidence type="ECO:0000313" key="2">
    <source>
        <dbReference type="Proteomes" id="UP000308600"/>
    </source>
</evidence>
<protein>
    <submittedName>
        <fullName evidence="1">Uncharacterized protein</fullName>
    </submittedName>
</protein>
<dbReference type="EMBL" id="ML208349">
    <property type="protein sequence ID" value="TFK68561.1"/>
    <property type="molecule type" value="Genomic_DNA"/>
</dbReference>
<accession>A0ACD3ASM5</accession>
<gene>
    <name evidence="1" type="ORF">BDN72DRAFT_949505</name>
</gene>
<dbReference type="Proteomes" id="UP000308600">
    <property type="component" value="Unassembled WGS sequence"/>
</dbReference>
<proteinExistence type="predicted"/>
<keyword evidence="2" id="KW-1185">Reference proteome</keyword>
<name>A0ACD3ASM5_9AGAR</name>